<evidence type="ECO:0000256" key="2">
    <source>
        <dbReference type="ARBA" id="ARBA00004651"/>
    </source>
</evidence>
<dbReference type="PROSITE" id="PS50109">
    <property type="entry name" value="HIS_KIN"/>
    <property type="match status" value="1"/>
</dbReference>
<keyword evidence="10" id="KW-0067">ATP-binding</keyword>
<reference evidence="17 20" key="1">
    <citation type="submission" date="2016-11" db="EMBL/GenBank/DDBJ databases">
        <title>Whole genomes of Flavobacteriaceae.</title>
        <authorList>
            <person name="Stine C."/>
            <person name="Li C."/>
            <person name="Tadesse D."/>
        </authorList>
    </citation>
    <scope>NUCLEOTIDE SEQUENCE [LARGE SCALE GENOMIC DNA]</scope>
    <source>
        <strain evidence="17 20">DSM 21068</strain>
    </source>
</reference>
<evidence type="ECO:0000259" key="15">
    <source>
        <dbReference type="PROSITE" id="PS50109"/>
    </source>
</evidence>
<dbReference type="PANTHER" id="PTHR45528">
    <property type="entry name" value="SENSOR HISTIDINE KINASE CPXA"/>
    <property type="match status" value="1"/>
</dbReference>
<evidence type="ECO:0000256" key="1">
    <source>
        <dbReference type="ARBA" id="ARBA00000085"/>
    </source>
</evidence>
<dbReference type="InterPro" id="IPR050398">
    <property type="entry name" value="HssS/ArlS-like"/>
</dbReference>
<evidence type="ECO:0000256" key="7">
    <source>
        <dbReference type="ARBA" id="ARBA00022692"/>
    </source>
</evidence>
<evidence type="ECO:0000256" key="6">
    <source>
        <dbReference type="ARBA" id="ARBA00022679"/>
    </source>
</evidence>
<evidence type="ECO:0000256" key="3">
    <source>
        <dbReference type="ARBA" id="ARBA00012438"/>
    </source>
</evidence>
<keyword evidence="5" id="KW-0597">Phosphoprotein</keyword>
<protein>
    <recommendedName>
        <fullName evidence="3">histidine kinase</fullName>
        <ecNumber evidence="3">2.7.13.3</ecNumber>
    </recommendedName>
</protein>
<dbReference type="PROSITE" id="PS50885">
    <property type="entry name" value="HAMP"/>
    <property type="match status" value="1"/>
</dbReference>
<reference evidence="19" key="2">
    <citation type="submission" date="2017-01" db="EMBL/GenBank/DDBJ databases">
        <authorList>
            <person name="Varghese N."/>
            <person name="Submissions S."/>
        </authorList>
    </citation>
    <scope>NUCLEOTIDE SEQUENCE [LARGE SCALE GENOMIC DNA]</scope>
    <source>
        <strain evidence="19">DSM 21068</strain>
    </source>
</reference>
<dbReference type="InterPro" id="IPR005467">
    <property type="entry name" value="His_kinase_dom"/>
</dbReference>
<dbReference type="SUPFAM" id="SSF158472">
    <property type="entry name" value="HAMP domain-like"/>
    <property type="match status" value="1"/>
</dbReference>
<evidence type="ECO:0000256" key="9">
    <source>
        <dbReference type="ARBA" id="ARBA00022777"/>
    </source>
</evidence>
<dbReference type="Pfam" id="PF00672">
    <property type="entry name" value="HAMP"/>
    <property type="match status" value="1"/>
</dbReference>
<proteinExistence type="predicted"/>
<dbReference type="SMART" id="SM00304">
    <property type="entry name" value="HAMP"/>
    <property type="match status" value="1"/>
</dbReference>
<evidence type="ECO:0000256" key="14">
    <source>
        <dbReference type="SAM" id="Phobius"/>
    </source>
</evidence>
<dbReference type="Gene3D" id="6.10.340.10">
    <property type="match status" value="1"/>
</dbReference>
<evidence type="ECO:0000259" key="16">
    <source>
        <dbReference type="PROSITE" id="PS50885"/>
    </source>
</evidence>
<evidence type="ECO:0000256" key="11">
    <source>
        <dbReference type="ARBA" id="ARBA00022989"/>
    </source>
</evidence>
<dbReference type="GO" id="GO:0005524">
    <property type="term" value="F:ATP binding"/>
    <property type="evidence" value="ECO:0007669"/>
    <property type="project" value="UniProtKB-KW"/>
</dbReference>
<dbReference type="AlphaFoldDB" id="A0A1N7JRQ0"/>
<dbReference type="Pfam" id="PF00512">
    <property type="entry name" value="HisKA"/>
    <property type="match status" value="1"/>
</dbReference>
<gene>
    <name evidence="17" type="ORF">B0A70_12630</name>
    <name evidence="18" type="ORF">SAMN05421796_101101</name>
</gene>
<feature type="transmembrane region" description="Helical" evidence="14">
    <location>
        <begin position="12"/>
        <end position="35"/>
    </location>
</feature>
<dbReference type="RefSeq" id="WP_076448759.1">
    <property type="nucleotide sequence ID" value="NZ_FTOJ01000001.1"/>
</dbReference>
<dbReference type="SMART" id="SM00387">
    <property type="entry name" value="HATPase_c"/>
    <property type="match status" value="1"/>
</dbReference>
<reference evidence="18" key="3">
    <citation type="submission" date="2017-01" db="EMBL/GenBank/DDBJ databases">
        <authorList>
            <person name="Mah S.A."/>
            <person name="Swanson W.J."/>
            <person name="Moy G.W."/>
            <person name="Vacquier V.D."/>
        </authorList>
    </citation>
    <scope>NUCLEOTIDE SEQUENCE [LARGE SCALE GENOMIC DNA]</scope>
    <source>
        <strain evidence="18">DSM 21068</strain>
    </source>
</reference>
<dbReference type="CDD" id="cd00082">
    <property type="entry name" value="HisKA"/>
    <property type="match status" value="1"/>
</dbReference>
<dbReference type="EMBL" id="MUGO01000019">
    <property type="protein sequence ID" value="PQA91312.1"/>
    <property type="molecule type" value="Genomic_DNA"/>
</dbReference>
<dbReference type="Proteomes" id="UP000186246">
    <property type="component" value="Unassembled WGS sequence"/>
</dbReference>
<dbReference type="InterPro" id="IPR036097">
    <property type="entry name" value="HisK_dim/P_sf"/>
</dbReference>
<comment type="catalytic activity">
    <reaction evidence="1">
        <text>ATP + protein L-histidine = ADP + protein N-phospho-L-histidine.</text>
        <dbReference type="EC" id="2.7.13.3"/>
    </reaction>
</comment>
<keyword evidence="13 14" id="KW-0472">Membrane</keyword>
<dbReference type="CDD" id="cd00075">
    <property type="entry name" value="HATPase"/>
    <property type="match status" value="1"/>
</dbReference>
<keyword evidence="4" id="KW-1003">Cell membrane</keyword>
<dbReference type="EMBL" id="FTOJ01000001">
    <property type="protein sequence ID" value="SIS51985.1"/>
    <property type="molecule type" value="Genomic_DNA"/>
</dbReference>
<evidence type="ECO:0000256" key="13">
    <source>
        <dbReference type="ARBA" id="ARBA00023136"/>
    </source>
</evidence>
<dbReference type="GO" id="GO:0000155">
    <property type="term" value="F:phosphorelay sensor kinase activity"/>
    <property type="evidence" value="ECO:0007669"/>
    <property type="project" value="InterPro"/>
</dbReference>
<dbReference type="Pfam" id="PF02518">
    <property type="entry name" value="HATPase_c"/>
    <property type="match status" value="1"/>
</dbReference>
<evidence type="ECO:0000313" key="18">
    <source>
        <dbReference type="EMBL" id="SIS51985.1"/>
    </source>
</evidence>
<dbReference type="InterPro" id="IPR036890">
    <property type="entry name" value="HATPase_C_sf"/>
</dbReference>
<keyword evidence="20" id="KW-1185">Reference proteome</keyword>
<feature type="transmembrane region" description="Helical" evidence="14">
    <location>
        <begin position="161"/>
        <end position="180"/>
    </location>
</feature>
<dbReference type="EC" id="2.7.13.3" evidence="3"/>
<keyword evidence="6" id="KW-0808">Transferase</keyword>
<dbReference type="InterPro" id="IPR003660">
    <property type="entry name" value="HAMP_dom"/>
</dbReference>
<dbReference type="Proteomes" id="UP000238314">
    <property type="component" value="Unassembled WGS sequence"/>
</dbReference>
<dbReference type="InterPro" id="IPR003661">
    <property type="entry name" value="HisK_dim/P_dom"/>
</dbReference>
<dbReference type="InterPro" id="IPR003594">
    <property type="entry name" value="HATPase_dom"/>
</dbReference>
<evidence type="ECO:0000256" key="10">
    <source>
        <dbReference type="ARBA" id="ARBA00022840"/>
    </source>
</evidence>
<evidence type="ECO:0000256" key="12">
    <source>
        <dbReference type="ARBA" id="ARBA00023012"/>
    </source>
</evidence>
<comment type="subcellular location">
    <subcellularLocation>
        <location evidence="2">Cell membrane</location>
        <topology evidence="2">Multi-pass membrane protein</topology>
    </subcellularLocation>
</comment>
<evidence type="ECO:0000313" key="20">
    <source>
        <dbReference type="Proteomes" id="UP000238314"/>
    </source>
</evidence>
<sequence>MFNRVITNQTKTMILLMVVFTTVILLFGGLVYYSIVNFSHQRFYELLKIRTTTIVQIEKSKKQLDIPENHILNSLNDEELPMERDYVFAIPEDSNFKKISSEVQIPDFFFKNIVQKGEANYNDNEFYYIGKSFKYNNKSYIAIASAQNHYIIYYLGFLKRTLITCIILSLFFSMIFSFYLSRTLFKPILKITGKVKEISSENLHLRLEAQPDNRELNELVDTFNTMLTRLETSFETQNHLIGNVSHELRTPLTSIMGEADVALSIDRNAQEYKETLEIILDEAEKLDKKIKALLLIAQTGFDGKIQKIDKVRMDQLIWDTIETIRKMDSRNNIHLDISMLPDNPKKLKVLGNEQLLHLAVANIINNGCKYSNFQQVKVSLGATDTDVYIIIKDNGIGIPESEMNKIYDPFFRASNTKNYEGYGIGLPLARNIMRMHNGELIVSSYENLGTTVQLRFPTLYGTLSKQEIVN</sequence>
<dbReference type="InterPro" id="IPR004358">
    <property type="entry name" value="Sig_transdc_His_kin-like_C"/>
</dbReference>
<feature type="domain" description="HAMP" evidence="16">
    <location>
        <begin position="182"/>
        <end position="235"/>
    </location>
</feature>
<keyword evidence="8" id="KW-0547">Nucleotide-binding</keyword>
<keyword evidence="11 14" id="KW-1133">Transmembrane helix</keyword>
<dbReference type="Gene3D" id="1.10.287.130">
    <property type="match status" value="1"/>
</dbReference>
<evidence type="ECO:0000256" key="5">
    <source>
        <dbReference type="ARBA" id="ARBA00022553"/>
    </source>
</evidence>
<dbReference type="SMART" id="SM00388">
    <property type="entry name" value="HisKA"/>
    <property type="match status" value="1"/>
</dbReference>
<evidence type="ECO:0000313" key="19">
    <source>
        <dbReference type="Proteomes" id="UP000186246"/>
    </source>
</evidence>
<keyword evidence="9 18" id="KW-0418">Kinase</keyword>
<organism evidence="18 19">
    <name type="scientific">Chryseobacterium piscicola</name>
    <dbReference type="NCBI Taxonomy" id="551459"/>
    <lineage>
        <taxon>Bacteria</taxon>
        <taxon>Pseudomonadati</taxon>
        <taxon>Bacteroidota</taxon>
        <taxon>Flavobacteriia</taxon>
        <taxon>Flavobacteriales</taxon>
        <taxon>Weeksellaceae</taxon>
        <taxon>Chryseobacterium group</taxon>
        <taxon>Chryseobacterium</taxon>
    </lineage>
</organism>
<dbReference type="SUPFAM" id="SSF47384">
    <property type="entry name" value="Homodimeric domain of signal transducing histidine kinase"/>
    <property type="match status" value="1"/>
</dbReference>
<dbReference type="PRINTS" id="PR00344">
    <property type="entry name" value="BCTRLSENSOR"/>
</dbReference>
<dbReference type="STRING" id="551459.SAMN05421796_101101"/>
<dbReference type="PANTHER" id="PTHR45528:SF1">
    <property type="entry name" value="SENSOR HISTIDINE KINASE CPXA"/>
    <property type="match status" value="1"/>
</dbReference>
<evidence type="ECO:0000256" key="4">
    <source>
        <dbReference type="ARBA" id="ARBA00022475"/>
    </source>
</evidence>
<evidence type="ECO:0000313" key="17">
    <source>
        <dbReference type="EMBL" id="PQA91312.1"/>
    </source>
</evidence>
<accession>A0A1N7JRQ0</accession>
<keyword evidence="7 14" id="KW-0812">Transmembrane</keyword>
<keyword evidence="12" id="KW-0902">Two-component regulatory system</keyword>
<dbReference type="GO" id="GO:0005886">
    <property type="term" value="C:plasma membrane"/>
    <property type="evidence" value="ECO:0007669"/>
    <property type="project" value="UniProtKB-SubCell"/>
</dbReference>
<dbReference type="Gene3D" id="3.30.565.10">
    <property type="entry name" value="Histidine kinase-like ATPase, C-terminal domain"/>
    <property type="match status" value="1"/>
</dbReference>
<dbReference type="SUPFAM" id="SSF55874">
    <property type="entry name" value="ATPase domain of HSP90 chaperone/DNA topoisomerase II/histidine kinase"/>
    <property type="match status" value="1"/>
</dbReference>
<feature type="domain" description="Histidine kinase" evidence="15">
    <location>
        <begin position="243"/>
        <end position="460"/>
    </location>
</feature>
<name>A0A1N7JRQ0_9FLAO</name>
<evidence type="ECO:0000256" key="8">
    <source>
        <dbReference type="ARBA" id="ARBA00022741"/>
    </source>
</evidence>
<dbReference type="OrthoDB" id="594725at2"/>
<dbReference type="CDD" id="cd06225">
    <property type="entry name" value="HAMP"/>
    <property type="match status" value="1"/>
</dbReference>